<sequence>MFYLKPISDSVAKLTKETFSRKFVSLGRILTQWDDIVGSEMAEKCQPVKLHYRKPKAANEKPQATLDIAVSSADATLLHYQKDLILERINQLFGDKWVTGIKFVHIPFSPRRKDADFPKSRQLSNEEIAQLKASLPADADDELKIRLERLGQGILRRPRK</sequence>
<proteinExistence type="predicted"/>
<reference evidence="1 2" key="1">
    <citation type="submission" date="2017-08" db="EMBL/GenBank/DDBJ databases">
        <title>Infants hospitalized years apart are colonized by the same room-sourced microbial strains.</title>
        <authorList>
            <person name="Brooks B."/>
            <person name="Olm M.R."/>
            <person name="Firek B.A."/>
            <person name="Baker R."/>
            <person name="Thomas B.C."/>
            <person name="Morowitz M.J."/>
            <person name="Banfield J.F."/>
        </authorList>
    </citation>
    <scope>NUCLEOTIDE SEQUENCE [LARGE SCALE GENOMIC DNA]</scope>
    <source>
        <strain evidence="1">S2_006_000_R2_64</strain>
    </source>
</reference>
<dbReference type="AlphaFoldDB" id="A0A2W5H7A5"/>
<dbReference type="EMBL" id="QFOT01000162">
    <property type="protein sequence ID" value="PZP53836.1"/>
    <property type="molecule type" value="Genomic_DNA"/>
</dbReference>
<name>A0A2W5H7A5_9BACT</name>
<evidence type="ECO:0000313" key="2">
    <source>
        <dbReference type="Proteomes" id="UP000249739"/>
    </source>
</evidence>
<dbReference type="PIRSF" id="PIRSF032064">
    <property type="entry name" value="UCP032064"/>
    <property type="match status" value="1"/>
</dbReference>
<accession>A0A2W5H7A5</accession>
<gene>
    <name evidence="1" type="ORF">DI586_10590</name>
</gene>
<protein>
    <submittedName>
        <fullName evidence="1">DUF721 domain-containing protein</fullName>
    </submittedName>
</protein>
<dbReference type="InterPro" id="IPR007922">
    <property type="entry name" value="DciA-like"/>
</dbReference>
<dbReference type="InterPro" id="IPR010593">
    <property type="entry name" value="DUF1159"/>
</dbReference>
<evidence type="ECO:0000313" key="1">
    <source>
        <dbReference type="EMBL" id="PZP53836.1"/>
    </source>
</evidence>
<comment type="caution">
    <text evidence="1">The sequence shown here is derived from an EMBL/GenBank/DDBJ whole genome shotgun (WGS) entry which is preliminary data.</text>
</comment>
<dbReference type="Proteomes" id="UP000249739">
    <property type="component" value="Unassembled WGS sequence"/>
</dbReference>
<organism evidence="1 2">
    <name type="scientific">Micavibrio aeruginosavorus</name>
    <dbReference type="NCBI Taxonomy" id="349221"/>
    <lineage>
        <taxon>Bacteria</taxon>
        <taxon>Pseudomonadati</taxon>
        <taxon>Bdellovibrionota</taxon>
        <taxon>Bdellovibrionia</taxon>
        <taxon>Bdellovibrionales</taxon>
        <taxon>Pseudobdellovibrionaceae</taxon>
        <taxon>Micavibrio</taxon>
    </lineage>
</organism>
<dbReference type="Pfam" id="PF05258">
    <property type="entry name" value="DciA"/>
    <property type="match status" value="1"/>
</dbReference>